<reference evidence="1 2" key="1">
    <citation type="submission" date="2023-07" db="EMBL/GenBank/DDBJ databases">
        <title>Sorghum-associated microbial communities from plants grown in Nebraska, USA.</title>
        <authorList>
            <person name="Schachtman D."/>
        </authorList>
    </citation>
    <scope>NUCLEOTIDE SEQUENCE [LARGE SCALE GENOMIC DNA]</scope>
    <source>
        <strain evidence="1 2">CC482</strain>
    </source>
</reference>
<keyword evidence="2" id="KW-1185">Reference proteome</keyword>
<comment type="caution">
    <text evidence="1">The sequence shown here is derived from an EMBL/GenBank/DDBJ whole genome shotgun (WGS) entry which is preliminary data.</text>
</comment>
<accession>A0ABT9UE62</accession>
<evidence type="ECO:0000313" key="2">
    <source>
        <dbReference type="Proteomes" id="UP001229346"/>
    </source>
</evidence>
<sequence>MGFIIEGILEFIIELFVTNRLENSGSFRKRRYRSKLKRYARESEWFEGLYRNPEYTHMIEDDYELGRLLRKRSTFRAIERTLEERRRFERMLSDKHEVLAGRS</sequence>
<name>A0ABT9UE62_PAEHA</name>
<protein>
    <submittedName>
        <fullName evidence="1">Uncharacterized protein</fullName>
    </submittedName>
</protein>
<evidence type="ECO:0000313" key="1">
    <source>
        <dbReference type="EMBL" id="MDQ0116714.1"/>
    </source>
</evidence>
<dbReference type="Proteomes" id="UP001229346">
    <property type="component" value="Unassembled WGS sequence"/>
</dbReference>
<gene>
    <name evidence="1" type="ORF">J2T15_006196</name>
</gene>
<dbReference type="RefSeq" id="WP_307210445.1">
    <property type="nucleotide sequence ID" value="NZ_JAUSSU010000024.1"/>
</dbReference>
<dbReference type="EMBL" id="JAUSSU010000024">
    <property type="protein sequence ID" value="MDQ0116714.1"/>
    <property type="molecule type" value="Genomic_DNA"/>
</dbReference>
<proteinExistence type="predicted"/>
<organism evidence="1 2">
    <name type="scientific">Paenibacillus harenae</name>
    <dbReference type="NCBI Taxonomy" id="306543"/>
    <lineage>
        <taxon>Bacteria</taxon>
        <taxon>Bacillati</taxon>
        <taxon>Bacillota</taxon>
        <taxon>Bacilli</taxon>
        <taxon>Bacillales</taxon>
        <taxon>Paenibacillaceae</taxon>
        <taxon>Paenibacillus</taxon>
    </lineage>
</organism>